<feature type="region of interest" description="Disordered" evidence="1">
    <location>
        <begin position="155"/>
        <end position="248"/>
    </location>
</feature>
<accession>A0A8S9GTK4</accession>
<dbReference type="EMBL" id="QGKY02001925">
    <property type="protein sequence ID" value="KAF2547517.1"/>
    <property type="molecule type" value="Genomic_DNA"/>
</dbReference>
<evidence type="ECO:0000313" key="3">
    <source>
        <dbReference type="EMBL" id="KAF2554838.1"/>
    </source>
</evidence>
<proteinExistence type="predicted"/>
<feature type="region of interest" description="Disordered" evidence="1">
    <location>
        <begin position="100"/>
        <end position="124"/>
    </location>
</feature>
<protein>
    <recommendedName>
        <fullName evidence="4">VQ domain-containing protein</fullName>
    </recommendedName>
</protein>
<dbReference type="AlphaFoldDB" id="A0A8S9GTK4"/>
<organism evidence="2">
    <name type="scientific">Brassica cretica</name>
    <name type="common">Mustard</name>
    <dbReference type="NCBI Taxonomy" id="69181"/>
    <lineage>
        <taxon>Eukaryota</taxon>
        <taxon>Viridiplantae</taxon>
        <taxon>Streptophyta</taxon>
        <taxon>Embryophyta</taxon>
        <taxon>Tracheophyta</taxon>
        <taxon>Spermatophyta</taxon>
        <taxon>Magnoliopsida</taxon>
        <taxon>eudicotyledons</taxon>
        <taxon>Gunneridae</taxon>
        <taxon>Pentapetalae</taxon>
        <taxon>rosids</taxon>
        <taxon>malvids</taxon>
        <taxon>Brassicales</taxon>
        <taxon>Brassicaceae</taxon>
        <taxon>Brassiceae</taxon>
        <taxon>Brassica</taxon>
    </lineage>
</organism>
<feature type="compositionally biased region" description="Polar residues" evidence="1">
    <location>
        <begin position="155"/>
        <end position="171"/>
    </location>
</feature>
<evidence type="ECO:0000256" key="1">
    <source>
        <dbReference type="SAM" id="MobiDB-lite"/>
    </source>
</evidence>
<gene>
    <name evidence="3" type="ORF">F2Q68_00016445</name>
    <name evidence="2" type="ORF">F2Q70_00022365</name>
</gene>
<dbReference type="EMBL" id="QGKW02001940">
    <property type="protein sequence ID" value="KAF2554838.1"/>
    <property type="molecule type" value="Genomic_DNA"/>
</dbReference>
<evidence type="ECO:0008006" key="4">
    <source>
        <dbReference type="Google" id="ProtNLM"/>
    </source>
</evidence>
<name>A0A8S9GTK4_BRACR</name>
<evidence type="ECO:0000313" key="2">
    <source>
        <dbReference type="EMBL" id="KAF2547517.1"/>
    </source>
</evidence>
<dbReference type="Proteomes" id="UP000712281">
    <property type="component" value="Unassembled WGS sequence"/>
</dbReference>
<sequence>MDRPRHNDQLAVKMIGKKIKKETPLHLPNGYTSKNRLRRSIVPPLTSSPKIRPAALINRPHDVPPPHAMTQPTHNLARPPMMGHADQFWSNIAAESPVSFSLQSSSGDSRSSGNQMQQSHQYQSHSPLIYNKSLPSARFSGGGILPTPVSVCIPSPQSSFGDSGPNRNQMKPSHDYQKPPRFNGSASSVPILPSPWFDGPGILPTPPTSFTSSSMAQAGILGPGKFPRPPHASTGLVFSPLPFGENTS</sequence>
<reference evidence="2" key="1">
    <citation type="submission" date="2019-12" db="EMBL/GenBank/DDBJ databases">
        <title>Genome sequencing and annotation of Brassica cretica.</title>
        <authorList>
            <person name="Studholme D.J."/>
            <person name="Sarris P.F."/>
        </authorList>
    </citation>
    <scope>NUCLEOTIDE SEQUENCE</scope>
    <source>
        <strain evidence="3">PFS-001/15</strain>
        <strain evidence="2">PFS-102/07</strain>
        <tissue evidence="2">Leaf</tissue>
    </source>
</reference>
<comment type="caution">
    <text evidence="2">The sequence shown here is derived from an EMBL/GenBank/DDBJ whole genome shotgun (WGS) entry which is preliminary data.</text>
</comment>